<evidence type="ECO:0000313" key="4">
    <source>
        <dbReference type="Proteomes" id="UP000683310"/>
    </source>
</evidence>
<feature type="transmembrane region" description="Helical" evidence="1">
    <location>
        <begin position="165"/>
        <end position="183"/>
    </location>
</feature>
<keyword evidence="4" id="KW-1185">Reference proteome</keyword>
<keyword evidence="1" id="KW-0812">Transmembrane</keyword>
<keyword evidence="2" id="KW-0732">Signal</keyword>
<sequence length="196" mass="20576">MNSQSLFRLAAAAGMVCGAAIAVAGVLETVAGQKFPATELLNGGSVPFGIAFAVGLYLTGYERMGRFGAGAFAVHLLSFGLFSGVAFTMNFVLVHEDPAVVRLLLEGPARWAFLATAALTWLGTWLFAAALWRARTVPPVAVGLYVAGLTVLSLTFLLPAPVVRIGHLAAGLGMIWLAGWLRATAGREVERSPQFS</sequence>
<feature type="signal peptide" evidence="2">
    <location>
        <begin position="1"/>
        <end position="24"/>
    </location>
</feature>
<feature type="chain" id="PRO_5047310092" description="DUF998 domain-containing protein" evidence="2">
    <location>
        <begin position="25"/>
        <end position="196"/>
    </location>
</feature>
<dbReference type="RefSeq" id="WP_213557100.1">
    <property type="nucleotide sequence ID" value="NZ_JBHZDI010000009.1"/>
</dbReference>
<keyword evidence="1" id="KW-1133">Transmembrane helix</keyword>
<dbReference type="Proteomes" id="UP000683310">
    <property type="component" value="Chromosome"/>
</dbReference>
<feature type="transmembrane region" description="Helical" evidence="1">
    <location>
        <begin position="139"/>
        <end position="159"/>
    </location>
</feature>
<organism evidence="3 4">
    <name type="scientific">Nocardia tengchongensis</name>
    <dbReference type="NCBI Taxonomy" id="2055889"/>
    <lineage>
        <taxon>Bacteria</taxon>
        <taxon>Bacillati</taxon>
        <taxon>Actinomycetota</taxon>
        <taxon>Actinomycetes</taxon>
        <taxon>Mycobacteriales</taxon>
        <taxon>Nocardiaceae</taxon>
        <taxon>Nocardia</taxon>
    </lineage>
</organism>
<name>A0ABX8CQ32_9NOCA</name>
<accession>A0ABX8CQ32</accession>
<evidence type="ECO:0000256" key="2">
    <source>
        <dbReference type="SAM" id="SignalP"/>
    </source>
</evidence>
<dbReference type="EMBL" id="CP074371">
    <property type="protein sequence ID" value="QVI20994.1"/>
    <property type="molecule type" value="Genomic_DNA"/>
</dbReference>
<evidence type="ECO:0008006" key="5">
    <source>
        <dbReference type="Google" id="ProtNLM"/>
    </source>
</evidence>
<protein>
    <recommendedName>
        <fullName evidence="5">DUF998 domain-containing protein</fullName>
    </recommendedName>
</protein>
<feature type="transmembrane region" description="Helical" evidence="1">
    <location>
        <begin position="111"/>
        <end position="132"/>
    </location>
</feature>
<gene>
    <name evidence="3" type="ORF">KHQ06_33870</name>
</gene>
<reference evidence="3 4" key="1">
    <citation type="submission" date="2021-04" db="EMBL/GenBank/DDBJ databases">
        <title>Nocardia tengchongensis.</title>
        <authorList>
            <person name="Zhuang k."/>
            <person name="Ran Y."/>
            <person name="Li W."/>
        </authorList>
    </citation>
    <scope>NUCLEOTIDE SEQUENCE [LARGE SCALE GENOMIC DNA]</scope>
    <source>
        <strain evidence="3 4">CFH S0057</strain>
    </source>
</reference>
<evidence type="ECO:0000256" key="1">
    <source>
        <dbReference type="SAM" id="Phobius"/>
    </source>
</evidence>
<proteinExistence type="predicted"/>
<evidence type="ECO:0000313" key="3">
    <source>
        <dbReference type="EMBL" id="QVI20994.1"/>
    </source>
</evidence>
<feature type="transmembrane region" description="Helical" evidence="1">
    <location>
        <begin position="71"/>
        <end position="91"/>
    </location>
</feature>
<feature type="transmembrane region" description="Helical" evidence="1">
    <location>
        <begin position="40"/>
        <end position="59"/>
    </location>
</feature>
<keyword evidence="1" id="KW-0472">Membrane</keyword>